<organism evidence="1 2">
    <name type="scientific">Trifolium medium</name>
    <dbReference type="NCBI Taxonomy" id="97028"/>
    <lineage>
        <taxon>Eukaryota</taxon>
        <taxon>Viridiplantae</taxon>
        <taxon>Streptophyta</taxon>
        <taxon>Embryophyta</taxon>
        <taxon>Tracheophyta</taxon>
        <taxon>Spermatophyta</taxon>
        <taxon>Magnoliopsida</taxon>
        <taxon>eudicotyledons</taxon>
        <taxon>Gunneridae</taxon>
        <taxon>Pentapetalae</taxon>
        <taxon>rosids</taxon>
        <taxon>fabids</taxon>
        <taxon>Fabales</taxon>
        <taxon>Fabaceae</taxon>
        <taxon>Papilionoideae</taxon>
        <taxon>50 kb inversion clade</taxon>
        <taxon>NPAAA clade</taxon>
        <taxon>Hologalegina</taxon>
        <taxon>IRL clade</taxon>
        <taxon>Trifolieae</taxon>
        <taxon>Trifolium</taxon>
    </lineage>
</organism>
<feature type="non-terminal residue" evidence="1">
    <location>
        <position position="29"/>
    </location>
</feature>
<proteinExistence type="predicted"/>
<dbReference type="EMBL" id="LXQA010441416">
    <property type="protein sequence ID" value="MCI52055.1"/>
    <property type="molecule type" value="Genomic_DNA"/>
</dbReference>
<name>A0A392SVH0_9FABA</name>
<comment type="caution">
    <text evidence="1">The sequence shown here is derived from an EMBL/GenBank/DDBJ whole genome shotgun (WGS) entry which is preliminary data.</text>
</comment>
<dbReference type="Proteomes" id="UP000265520">
    <property type="component" value="Unassembled WGS sequence"/>
</dbReference>
<sequence>MTSRNRGNQAGYRSLACGIFPDTNEIVLS</sequence>
<accession>A0A392SVH0</accession>
<evidence type="ECO:0000313" key="2">
    <source>
        <dbReference type="Proteomes" id="UP000265520"/>
    </source>
</evidence>
<keyword evidence="2" id="KW-1185">Reference proteome</keyword>
<dbReference type="AlphaFoldDB" id="A0A392SVH0"/>
<protein>
    <submittedName>
        <fullName evidence="1">Uncharacterized protein</fullName>
    </submittedName>
</protein>
<reference evidence="1 2" key="1">
    <citation type="journal article" date="2018" name="Front. Plant Sci.">
        <title>Red Clover (Trifolium pratense) and Zigzag Clover (T. medium) - A Picture of Genomic Similarities and Differences.</title>
        <authorList>
            <person name="Dluhosova J."/>
            <person name="Istvanek J."/>
            <person name="Nedelnik J."/>
            <person name="Repkova J."/>
        </authorList>
    </citation>
    <scope>NUCLEOTIDE SEQUENCE [LARGE SCALE GENOMIC DNA]</scope>
    <source>
        <strain evidence="2">cv. 10/8</strain>
        <tissue evidence="1">Leaf</tissue>
    </source>
</reference>
<evidence type="ECO:0000313" key="1">
    <source>
        <dbReference type="EMBL" id="MCI52055.1"/>
    </source>
</evidence>